<gene>
    <name evidence="2" type="ORF">GCM10009096_24590</name>
</gene>
<dbReference type="RefSeq" id="WP_229953494.1">
    <property type="nucleotide sequence ID" value="NZ_BAAAEM010000003.1"/>
</dbReference>
<dbReference type="PANTHER" id="PTHR33121:SF23">
    <property type="entry name" value="CYCLIC DI-GMP PHOSPHODIESTERASE PDEB"/>
    <property type="match status" value="1"/>
</dbReference>
<accession>A0ABP3KKD2</accession>
<dbReference type="CDD" id="cd01948">
    <property type="entry name" value="EAL"/>
    <property type="match status" value="1"/>
</dbReference>
<evidence type="ECO:0000259" key="1">
    <source>
        <dbReference type="PROSITE" id="PS50883"/>
    </source>
</evidence>
<name>A0ABP3KKD2_9SPHN</name>
<dbReference type="EMBL" id="BAAAEM010000003">
    <property type="protein sequence ID" value="GAA0481497.1"/>
    <property type="molecule type" value="Genomic_DNA"/>
</dbReference>
<dbReference type="InterPro" id="IPR001633">
    <property type="entry name" value="EAL_dom"/>
</dbReference>
<dbReference type="InterPro" id="IPR035919">
    <property type="entry name" value="EAL_sf"/>
</dbReference>
<sequence length="273" mass="30235">MKEDRILKSTEAFQESYQPVAVLDDDAIYSHCSDIFYHECSAVFHDSDGAVMEADEYLKSNNIAQTGQRFDQHIVGVALELLTEPATPALGCSISARSFLKDGWWKEQLNMLADRPDIAGRLILEIHDVEEFRKAPSIMLLLNRLRKAGCLLALEDFGIGHSSFHAMMTIDPDIIKINKSFLWRVDSGFRYRDAYHHLVGLARTIAPIVVAEGVESYSHLKAALKSGATHGQGNVLGVSQMSLPHQSTVQGNRKGKKSNLLEKASDVGGQCHD</sequence>
<dbReference type="PROSITE" id="PS50883">
    <property type="entry name" value="EAL"/>
    <property type="match status" value="1"/>
</dbReference>
<dbReference type="Proteomes" id="UP001500713">
    <property type="component" value="Unassembled WGS sequence"/>
</dbReference>
<protein>
    <submittedName>
        <fullName evidence="2">EAL domain-containing protein</fullName>
    </submittedName>
</protein>
<evidence type="ECO:0000313" key="2">
    <source>
        <dbReference type="EMBL" id="GAA0481497.1"/>
    </source>
</evidence>
<feature type="domain" description="EAL" evidence="1">
    <location>
        <begin position="1"/>
        <end position="253"/>
    </location>
</feature>
<dbReference type="SUPFAM" id="SSF141868">
    <property type="entry name" value="EAL domain-like"/>
    <property type="match status" value="1"/>
</dbReference>
<dbReference type="InterPro" id="IPR050706">
    <property type="entry name" value="Cyclic-di-GMP_PDE-like"/>
</dbReference>
<dbReference type="SMART" id="SM00052">
    <property type="entry name" value="EAL"/>
    <property type="match status" value="1"/>
</dbReference>
<keyword evidence="3" id="KW-1185">Reference proteome</keyword>
<organism evidence="2 3">
    <name type="scientific">Parasphingorhabdus litoris</name>
    <dbReference type="NCBI Taxonomy" id="394733"/>
    <lineage>
        <taxon>Bacteria</taxon>
        <taxon>Pseudomonadati</taxon>
        <taxon>Pseudomonadota</taxon>
        <taxon>Alphaproteobacteria</taxon>
        <taxon>Sphingomonadales</taxon>
        <taxon>Sphingomonadaceae</taxon>
        <taxon>Parasphingorhabdus</taxon>
    </lineage>
</organism>
<dbReference type="PANTHER" id="PTHR33121">
    <property type="entry name" value="CYCLIC DI-GMP PHOSPHODIESTERASE PDEF"/>
    <property type="match status" value="1"/>
</dbReference>
<evidence type="ECO:0000313" key="3">
    <source>
        <dbReference type="Proteomes" id="UP001500713"/>
    </source>
</evidence>
<dbReference type="Pfam" id="PF00563">
    <property type="entry name" value="EAL"/>
    <property type="match status" value="1"/>
</dbReference>
<comment type="caution">
    <text evidence="2">The sequence shown here is derived from an EMBL/GenBank/DDBJ whole genome shotgun (WGS) entry which is preliminary data.</text>
</comment>
<dbReference type="Gene3D" id="3.20.20.450">
    <property type="entry name" value="EAL domain"/>
    <property type="match status" value="1"/>
</dbReference>
<proteinExistence type="predicted"/>
<reference evidence="3" key="1">
    <citation type="journal article" date="2019" name="Int. J. Syst. Evol. Microbiol.">
        <title>The Global Catalogue of Microorganisms (GCM) 10K type strain sequencing project: providing services to taxonomists for standard genome sequencing and annotation.</title>
        <authorList>
            <consortium name="The Broad Institute Genomics Platform"/>
            <consortium name="The Broad Institute Genome Sequencing Center for Infectious Disease"/>
            <person name="Wu L."/>
            <person name="Ma J."/>
        </authorList>
    </citation>
    <scope>NUCLEOTIDE SEQUENCE [LARGE SCALE GENOMIC DNA]</scope>
    <source>
        <strain evidence="3">JCM 14162</strain>
    </source>
</reference>